<dbReference type="AlphaFoldDB" id="A0A0J1FMC5"/>
<keyword evidence="6 8" id="KW-0472">Membrane</keyword>
<feature type="transmembrane region" description="Helical" evidence="8">
    <location>
        <begin position="300"/>
        <end position="317"/>
    </location>
</feature>
<feature type="transmembrane region" description="Helical" evidence="8">
    <location>
        <begin position="20"/>
        <end position="38"/>
    </location>
</feature>
<keyword evidence="4 8" id="KW-0812">Transmembrane</keyword>
<keyword evidence="10" id="KW-1185">Reference proteome</keyword>
<dbReference type="PANTHER" id="PTHR10283:SF82">
    <property type="entry name" value="SOLUTE CARRIER FAMILY 13 MEMBER 2"/>
    <property type="match status" value="1"/>
</dbReference>
<accession>A0A0J1FMC5</accession>
<sequence>MSNNNAQLRNQEEVTQFNRSILYWIISLGLPVLILFIPTTAHFTSHVKQFFALSLGAIFLWAFEIVPNLIVSLILPVLYMLLGLAPVNVVFSAWSNYIPWIVLSGMILTSIAEETGLLKRVACWCILITGGSYRGIIYGLTIAGVILSLPITDLTARVLLFATISYSICKALELENGGKSSSGIMLAGIFSALNPGYIFFTSTTQTMMAYQSAAKLGVSSSWTSYLINNGLITLIWCFLCAVILDLLFKSERNINSKAYFLEEKKKLGKLSLAEKKMIVILALIVIAILTEPYHKVQIGWLFPLFVGVIYLPGVGLAKPDSLKKLNFPIIIFVTATLTIGAVASSVGGSKFLADLLTPIMSGSKLYTLTSVWVFGIIIKFLLTPLAALATLTEPIVRLAQHAGLNPVPVLYVWNQSMEQVIFPYEYALVLLAYSYGYLSLKNLMKAFSIKLVFNIIYYSDCCAFLEANRFVLTSEF</sequence>
<dbReference type="GO" id="GO:0005886">
    <property type="term" value="C:plasma membrane"/>
    <property type="evidence" value="ECO:0007669"/>
    <property type="project" value="TreeGrafter"/>
</dbReference>
<dbReference type="PATRIC" id="fig|476652.3.peg.4153"/>
<feature type="transmembrane region" description="Helical" evidence="8">
    <location>
        <begin position="365"/>
        <end position="388"/>
    </location>
</feature>
<comment type="caution">
    <text evidence="9">The sequence shown here is derived from an EMBL/GenBank/DDBJ whole genome shotgun (WGS) entry which is preliminary data.</text>
</comment>
<feature type="transmembrane region" description="Helical" evidence="8">
    <location>
        <begin position="94"/>
        <end position="112"/>
    </location>
</feature>
<reference evidence="9 10" key="1">
    <citation type="submission" date="2015-06" db="EMBL/GenBank/DDBJ databases">
        <title>Draft genome of the moderately acidophilic sulfate reducer Candidatus Desulfosporosinus acididurans strain M1.</title>
        <authorList>
            <person name="Poehlein A."/>
            <person name="Petzsch P."/>
            <person name="Johnson B.D."/>
            <person name="Schloemann M."/>
            <person name="Daniel R."/>
            <person name="Muehling M."/>
        </authorList>
    </citation>
    <scope>NUCLEOTIDE SEQUENCE [LARGE SCALE GENOMIC DNA]</scope>
    <source>
        <strain evidence="9 10">M1</strain>
    </source>
</reference>
<protein>
    <recommendedName>
        <fullName evidence="3">Sodium-dependent dicarboxylate transporter SdcS</fullName>
    </recommendedName>
    <alternativeName>
        <fullName evidence="7">Na(+)/dicarboxylate symporter</fullName>
    </alternativeName>
</protein>
<feature type="transmembrane region" description="Helical" evidence="8">
    <location>
        <begin position="50"/>
        <end position="82"/>
    </location>
</feature>
<dbReference type="STRING" id="476652.DEAC_c39230"/>
<evidence type="ECO:0000256" key="1">
    <source>
        <dbReference type="ARBA" id="ARBA00004141"/>
    </source>
</evidence>
<feature type="transmembrane region" description="Helical" evidence="8">
    <location>
        <begin position="184"/>
        <end position="202"/>
    </location>
</feature>
<dbReference type="Proteomes" id="UP000036356">
    <property type="component" value="Unassembled WGS sequence"/>
</dbReference>
<evidence type="ECO:0000256" key="8">
    <source>
        <dbReference type="SAM" id="Phobius"/>
    </source>
</evidence>
<dbReference type="GO" id="GO:0008514">
    <property type="term" value="F:organic anion transmembrane transporter activity"/>
    <property type="evidence" value="ECO:0007669"/>
    <property type="project" value="UniProtKB-ARBA"/>
</dbReference>
<feature type="transmembrane region" description="Helical" evidence="8">
    <location>
        <begin position="420"/>
        <end position="440"/>
    </location>
</feature>
<dbReference type="GO" id="GO:1905039">
    <property type="term" value="P:carboxylic acid transmembrane transport"/>
    <property type="evidence" value="ECO:0007669"/>
    <property type="project" value="UniProtKB-ARBA"/>
</dbReference>
<evidence type="ECO:0000313" key="10">
    <source>
        <dbReference type="Proteomes" id="UP000036356"/>
    </source>
</evidence>
<evidence type="ECO:0000256" key="6">
    <source>
        <dbReference type="ARBA" id="ARBA00023136"/>
    </source>
</evidence>
<dbReference type="Pfam" id="PF00939">
    <property type="entry name" value="Na_sulph_symp"/>
    <property type="match status" value="1"/>
</dbReference>
<dbReference type="EMBL" id="LDZY01000017">
    <property type="protein sequence ID" value="KLU64108.1"/>
    <property type="molecule type" value="Genomic_DNA"/>
</dbReference>
<comment type="subcellular location">
    <subcellularLocation>
        <location evidence="1">Membrane</location>
        <topology evidence="1">Multi-pass membrane protein</topology>
    </subcellularLocation>
</comment>
<comment type="similarity">
    <text evidence="2">Belongs to the SLC13A/DASS transporter (TC 2.A.47) family. NADC subfamily.</text>
</comment>
<dbReference type="InterPro" id="IPR001898">
    <property type="entry name" value="SLC13A/DASS"/>
</dbReference>
<evidence type="ECO:0000313" key="9">
    <source>
        <dbReference type="EMBL" id="KLU64108.1"/>
    </source>
</evidence>
<name>A0A0J1FMC5_9FIRM</name>
<evidence type="ECO:0000256" key="3">
    <source>
        <dbReference type="ARBA" id="ARBA00020150"/>
    </source>
</evidence>
<evidence type="ECO:0000256" key="5">
    <source>
        <dbReference type="ARBA" id="ARBA00022989"/>
    </source>
</evidence>
<dbReference type="RefSeq" id="WP_047811700.1">
    <property type="nucleotide sequence ID" value="NZ_LDZY01000017.1"/>
</dbReference>
<keyword evidence="5 8" id="KW-1133">Transmembrane helix</keyword>
<evidence type="ECO:0000256" key="2">
    <source>
        <dbReference type="ARBA" id="ARBA00006772"/>
    </source>
</evidence>
<dbReference type="PANTHER" id="PTHR10283">
    <property type="entry name" value="SOLUTE CARRIER FAMILY 13 MEMBER"/>
    <property type="match status" value="1"/>
</dbReference>
<gene>
    <name evidence="9" type="ORF">DEAC_c39230</name>
</gene>
<organism evidence="9 10">
    <name type="scientific">Desulfosporosinus acididurans</name>
    <dbReference type="NCBI Taxonomy" id="476652"/>
    <lineage>
        <taxon>Bacteria</taxon>
        <taxon>Bacillati</taxon>
        <taxon>Bacillota</taxon>
        <taxon>Clostridia</taxon>
        <taxon>Eubacteriales</taxon>
        <taxon>Desulfitobacteriaceae</taxon>
        <taxon>Desulfosporosinus</taxon>
    </lineage>
</organism>
<evidence type="ECO:0000256" key="7">
    <source>
        <dbReference type="ARBA" id="ARBA00031174"/>
    </source>
</evidence>
<feature type="transmembrane region" description="Helical" evidence="8">
    <location>
        <begin position="222"/>
        <end position="248"/>
    </location>
</feature>
<evidence type="ECO:0000256" key="4">
    <source>
        <dbReference type="ARBA" id="ARBA00022692"/>
    </source>
</evidence>
<proteinExistence type="inferred from homology"/>
<feature type="transmembrane region" description="Helical" evidence="8">
    <location>
        <begin position="329"/>
        <end position="353"/>
    </location>
</feature>